<gene>
    <name evidence="1" type="ORF">HELGO_WM65613</name>
</gene>
<feature type="non-terminal residue" evidence="1">
    <location>
        <position position="1"/>
    </location>
</feature>
<name>A0A6S6UC33_9BACT</name>
<accession>A0A6S6UC33</accession>
<sequence>SIGICYFEKEEDGTTSIKIGISGFGKPARMKKNSKKLIQKLGITLKDIIKGEFVDEVVADINTENKEASEEELAVNAALQNNAEELKATDDIDNDHTMLGQVAKEFNKANKLLNKEVISLLKLAKSEAVIYTEQHIQIAEEAFRAVASLVDRYEEVAVKRKNLANTASKVTALKDNVVKNDLVKKYETIWKKTKQEYSKQMDKFSEPLKVKFDELDSLLEELRQEMAQ</sequence>
<protein>
    <submittedName>
        <fullName evidence="1">Uncharacterized protein</fullName>
    </submittedName>
</protein>
<dbReference type="AlphaFoldDB" id="A0A6S6UC33"/>
<organism evidence="1">
    <name type="scientific">uncultured Sulfurovum sp</name>
    <dbReference type="NCBI Taxonomy" id="269237"/>
    <lineage>
        <taxon>Bacteria</taxon>
        <taxon>Pseudomonadati</taxon>
        <taxon>Campylobacterota</taxon>
        <taxon>Epsilonproteobacteria</taxon>
        <taxon>Campylobacterales</taxon>
        <taxon>Sulfurovaceae</taxon>
        <taxon>Sulfurovum</taxon>
        <taxon>environmental samples</taxon>
    </lineage>
</organism>
<proteinExistence type="predicted"/>
<evidence type="ECO:0000313" key="1">
    <source>
        <dbReference type="EMBL" id="CAA6826910.1"/>
    </source>
</evidence>
<reference evidence="1" key="1">
    <citation type="submission" date="2020-01" db="EMBL/GenBank/DDBJ databases">
        <authorList>
            <person name="Meier V. D."/>
            <person name="Meier V D."/>
        </authorList>
    </citation>
    <scope>NUCLEOTIDE SEQUENCE</scope>
    <source>
        <strain evidence="1">HLG_WM_MAG_03</strain>
    </source>
</reference>
<dbReference type="EMBL" id="CACVAR010000412">
    <property type="protein sequence ID" value="CAA6826910.1"/>
    <property type="molecule type" value="Genomic_DNA"/>
</dbReference>